<evidence type="ECO:0000256" key="3">
    <source>
        <dbReference type="ARBA" id="ARBA00022692"/>
    </source>
</evidence>
<feature type="binding site" evidence="6">
    <location>
        <position position="487"/>
    </location>
    <ligand>
        <name>Zn(2+)</name>
        <dbReference type="ChEBI" id="CHEBI:29105"/>
    </ligand>
</feature>
<dbReference type="GO" id="GO:0005886">
    <property type="term" value="C:plasma membrane"/>
    <property type="evidence" value="ECO:0007669"/>
    <property type="project" value="TreeGrafter"/>
</dbReference>
<dbReference type="PANTHER" id="PTHR20855">
    <property type="entry name" value="ADIPOR/PROGESTIN RECEPTOR-RELATED"/>
    <property type="match status" value="1"/>
</dbReference>
<reference evidence="9" key="1">
    <citation type="submission" date="2017-02" db="UniProtKB">
        <authorList>
            <consortium name="WormBaseParasite"/>
        </authorList>
    </citation>
    <scope>IDENTIFICATION</scope>
</reference>
<keyword evidence="6" id="KW-0479">Metal-binding</keyword>
<evidence type="ECO:0000256" key="6">
    <source>
        <dbReference type="PIRSR" id="PIRSR604254-1"/>
    </source>
</evidence>
<comment type="similarity">
    <text evidence="2">Belongs to the ADIPOR family.</text>
</comment>
<dbReference type="InterPro" id="IPR004254">
    <property type="entry name" value="AdipoR/HlyIII-related"/>
</dbReference>
<evidence type="ECO:0000256" key="5">
    <source>
        <dbReference type="ARBA" id="ARBA00023136"/>
    </source>
</evidence>
<dbReference type="GO" id="GO:0046872">
    <property type="term" value="F:metal ion binding"/>
    <property type="evidence" value="ECO:0007669"/>
    <property type="project" value="UniProtKB-KW"/>
</dbReference>
<keyword evidence="5 7" id="KW-0472">Membrane</keyword>
<dbReference type="WBParaSite" id="ALUE_0000604701-mRNA-1">
    <property type="protein sequence ID" value="ALUE_0000604701-mRNA-1"/>
    <property type="gene ID" value="ALUE_0000604701"/>
</dbReference>
<feature type="transmembrane region" description="Helical" evidence="7">
    <location>
        <begin position="562"/>
        <end position="583"/>
    </location>
</feature>
<evidence type="ECO:0000313" key="8">
    <source>
        <dbReference type="Proteomes" id="UP000036681"/>
    </source>
</evidence>
<feature type="transmembrane region" description="Helical" evidence="7">
    <location>
        <begin position="634"/>
        <end position="651"/>
    </location>
</feature>
<feature type="transmembrane region" description="Helical" evidence="7">
    <location>
        <begin position="436"/>
        <end position="455"/>
    </location>
</feature>
<feature type="binding site" evidence="6">
    <location>
        <position position="633"/>
    </location>
    <ligand>
        <name>Zn(2+)</name>
        <dbReference type="ChEBI" id="CHEBI:29105"/>
    </ligand>
</feature>
<evidence type="ECO:0000256" key="4">
    <source>
        <dbReference type="ARBA" id="ARBA00022989"/>
    </source>
</evidence>
<keyword evidence="8" id="KW-1185">Reference proteome</keyword>
<name>A0A0M3HTP9_ASCLU</name>
<protein>
    <submittedName>
        <fullName evidence="9">ADIPOR-like receptor</fullName>
    </submittedName>
</protein>
<keyword evidence="4 7" id="KW-1133">Transmembrane helix</keyword>
<dbReference type="PANTHER" id="PTHR20855:SF52">
    <property type="entry name" value="ADIPONECTIN RECEPTOR PROTEIN"/>
    <property type="match status" value="1"/>
</dbReference>
<dbReference type="GO" id="GO:0033211">
    <property type="term" value="P:adiponectin-activated signaling pathway"/>
    <property type="evidence" value="ECO:0007669"/>
    <property type="project" value="TreeGrafter"/>
</dbReference>
<feature type="transmembrane region" description="Helical" evidence="7">
    <location>
        <begin position="506"/>
        <end position="524"/>
    </location>
</feature>
<feature type="transmembrane region" description="Helical" evidence="7">
    <location>
        <begin position="531"/>
        <end position="550"/>
    </location>
</feature>
<proteinExistence type="inferred from homology"/>
<dbReference type="AlphaFoldDB" id="A0A0M3HTP9"/>
<feature type="transmembrane region" description="Helical" evidence="7">
    <location>
        <begin position="595"/>
        <end position="614"/>
    </location>
</feature>
<dbReference type="Pfam" id="PF03006">
    <property type="entry name" value="HlyIII"/>
    <property type="match status" value="1"/>
</dbReference>
<dbReference type="GO" id="GO:0038023">
    <property type="term" value="F:signaling receptor activity"/>
    <property type="evidence" value="ECO:0007669"/>
    <property type="project" value="TreeGrafter"/>
</dbReference>
<sequence length="690" mass="77691">MNDNTRRMGTKPVPVSLEYAEICVAITRSTELQRLRLKFTPTTKVLRLAPVLPHIGSHYIFCTVDIEEYEVGSAKSESDAVLGLYLNILIFLHVCNILRDSPGKSAPFTTHSKMAEPTPKVVDVTVMEGEPLCGSEVSEAVNKSETSTLNDRCDAHDHDCDYFSHPMVHVGDVLREAEDIVSERGHQRVQRTNDSKVLLDEVDVQYSPRHNAYPIEIVVRHNTVVSQKGDERKTNIAASSSARQPSCRCQIIAEDEECTERESQATNDCTRPLIVHNFKKGHRRAFSMPSSNGNRMMLSVVDDDQSMADGLHKRHVVRYRLHPHKRRPSPQTPSGSTIFSAALMELPSSDQDGNELAIEINEEEIICESGDDGEESGPRTLIKKFWEARWKVTNFEFLPVWLQDNEYLRTGHRPPLPSFGSCFQSIFSLHTETGNIWTHLFGCVAFVGVALFFLARPSALVQWQEKLVFSFFFMGAIACLGMSFAFHTVQCHSVGVGKLFSKLDYTGISLLIVGSFIPWIYYGFYCRTLPMVIYISMICILGIAAVAVSLWDKFSEPHFRPFRAAVFVAMGLSSVVPAIHFFVTDNIRVLIDEASLHWLLLMGLLYLIGAALYASRTPERCFPGKCDLLFQSHQLFHLFVVIAAFVHFHGISEMAMKRLEQGSCAEQILERYGVDFAPSFIDNWLYSDAV</sequence>
<feature type="binding site" evidence="6">
    <location>
        <position position="637"/>
    </location>
    <ligand>
        <name>Zn(2+)</name>
        <dbReference type="ChEBI" id="CHEBI:29105"/>
    </ligand>
</feature>
<feature type="transmembrane region" description="Helical" evidence="7">
    <location>
        <begin position="467"/>
        <end position="486"/>
    </location>
</feature>
<organism evidence="8 9">
    <name type="scientific">Ascaris lumbricoides</name>
    <name type="common">Giant roundworm</name>
    <dbReference type="NCBI Taxonomy" id="6252"/>
    <lineage>
        <taxon>Eukaryota</taxon>
        <taxon>Metazoa</taxon>
        <taxon>Ecdysozoa</taxon>
        <taxon>Nematoda</taxon>
        <taxon>Chromadorea</taxon>
        <taxon>Rhabditida</taxon>
        <taxon>Spirurina</taxon>
        <taxon>Ascaridomorpha</taxon>
        <taxon>Ascaridoidea</taxon>
        <taxon>Ascarididae</taxon>
        <taxon>Ascaris</taxon>
    </lineage>
</organism>
<keyword evidence="6" id="KW-0862">Zinc</keyword>
<comment type="subcellular location">
    <subcellularLocation>
        <location evidence="1">Membrane</location>
        <topology evidence="1">Multi-pass membrane protein</topology>
    </subcellularLocation>
</comment>
<keyword evidence="3 7" id="KW-0812">Transmembrane</keyword>
<evidence type="ECO:0000256" key="2">
    <source>
        <dbReference type="ARBA" id="ARBA00007018"/>
    </source>
</evidence>
<evidence type="ECO:0000313" key="9">
    <source>
        <dbReference type="WBParaSite" id="ALUE_0000604701-mRNA-1"/>
    </source>
</evidence>
<evidence type="ECO:0000256" key="7">
    <source>
        <dbReference type="SAM" id="Phobius"/>
    </source>
</evidence>
<accession>A0A0M3HTP9</accession>
<evidence type="ECO:0000256" key="1">
    <source>
        <dbReference type="ARBA" id="ARBA00004141"/>
    </source>
</evidence>
<dbReference type="Proteomes" id="UP000036681">
    <property type="component" value="Unplaced"/>
</dbReference>